<dbReference type="Pfam" id="PF24961">
    <property type="entry name" value="NfeD_membrane"/>
    <property type="match status" value="1"/>
</dbReference>
<dbReference type="RefSeq" id="WP_050353554.1">
    <property type="nucleotide sequence ID" value="NZ_BOSN01000001.1"/>
</dbReference>
<protein>
    <submittedName>
        <fullName evidence="9">Membrane protein</fullName>
    </submittedName>
</protein>
<feature type="transmembrane region" description="Helical" evidence="5">
    <location>
        <begin position="276"/>
        <end position="294"/>
    </location>
</feature>
<dbReference type="Pfam" id="PF25145">
    <property type="entry name" value="NfeD1b_N"/>
    <property type="match status" value="1"/>
</dbReference>
<dbReference type="SUPFAM" id="SSF52096">
    <property type="entry name" value="ClpP/crotonase"/>
    <property type="match status" value="1"/>
</dbReference>
<dbReference type="CDD" id="cd07021">
    <property type="entry name" value="Clp_protease_NfeD_like"/>
    <property type="match status" value="1"/>
</dbReference>
<comment type="caution">
    <text evidence="9">The sequence shown here is derived from an EMBL/GenBank/DDBJ whole genome shotgun (WGS) entry which is preliminary data.</text>
</comment>
<dbReference type="Proteomes" id="UP000036780">
    <property type="component" value="Unassembled WGS sequence"/>
</dbReference>
<dbReference type="GO" id="GO:0005886">
    <property type="term" value="C:plasma membrane"/>
    <property type="evidence" value="ECO:0007669"/>
    <property type="project" value="TreeGrafter"/>
</dbReference>
<feature type="domain" description="NfeD-like C-terminal" evidence="6">
    <location>
        <begin position="377"/>
        <end position="430"/>
    </location>
</feature>
<evidence type="ECO:0000256" key="5">
    <source>
        <dbReference type="SAM" id="Phobius"/>
    </source>
</evidence>
<evidence type="ECO:0000256" key="2">
    <source>
        <dbReference type="ARBA" id="ARBA00022692"/>
    </source>
</evidence>
<feature type="transmembrane region" description="Helical" evidence="5">
    <location>
        <begin position="253"/>
        <end position="270"/>
    </location>
</feature>
<keyword evidence="10" id="KW-1185">Reference proteome</keyword>
<dbReference type="AlphaFoldDB" id="A0A0L0QQX3"/>
<dbReference type="InterPro" id="IPR056739">
    <property type="entry name" value="NfeD_membrane"/>
</dbReference>
<dbReference type="PANTHER" id="PTHR33507:SF3">
    <property type="entry name" value="INNER MEMBRANE PROTEIN YBBJ"/>
    <property type="match status" value="1"/>
</dbReference>
<dbReference type="Gene3D" id="3.90.226.10">
    <property type="entry name" value="2-enoyl-CoA Hydratase, Chain A, domain 1"/>
    <property type="match status" value="1"/>
</dbReference>
<evidence type="ECO:0000259" key="6">
    <source>
        <dbReference type="Pfam" id="PF01957"/>
    </source>
</evidence>
<dbReference type="InterPro" id="IPR002810">
    <property type="entry name" value="NfeD-like_C"/>
</dbReference>
<keyword evidence="3 5" id="KW-1133">Transmembrane helix</keyword>
<evidence type="ECO:0000256" key="3">
    <source>
        <dbReference type="ARBA" id="ARBA00022989"/>
    </source>
</evidence>
<evidence type="ECO:0000259" key="8">
    <source>
        <dbReference type="Pfam" id="PF25145"/>
    </source>
</evidence>
<gene>
    <name evidence="9" type="ORF">AFK71_19430</name>
</gene>
<dbReference type="Pfam" id="PF01957">
    <property type="entry name" value="NfeD"/>
    <property type="match status" value="1"/>
</dbReference>
<feature type="domain" description="NfeD integral membrane" evidence="7">
    <location>
        <begin position="232"/>
        <end position="345"/>
    </location>
</feature>
<evidence type="ECO:0000256" key="1">
    <source>
        <dbReference type="ARBA" id="ARBA00004141"/>
    </source>
</evidence>
<evidence type="ECO:0000313" key="9">
    <source>
        <dbReference type="EMBL" id="KNE20997.1"/>
    </source>
</evidence>
<dbReference type="EMBL" id="LGTO01000007">
    <property type="protein sequence ID" value="KNE20997.1"/>
    <property type="molecule type" value="Genomic_DNA"/>
</dbReference>
<evidence type="ECO:0000256" key="4">
    <source>
        <dbReference type="ARBA" id="ARBA00023136"/>
    </source>
</evidence>
<dbReference type="PANTHER" id="PTHR33507">
    <property type="entry name" value="INNER MEMBRANE PROTEIN YBBJ"/>
    <property type="match status" value="1"/>
</dbReference>
<dbReference type="GeneID" id="66870284"/>
<keyword evidence="4 5" id="KW-0472">Membrane</keyword>
<dbReference type="InterPro" id="IPR012340">
    <property type="entry name" value="NA-bd_OB-fold"/>
</dbReference>
<organism evidence="9 10">
    <name type="scientific">Virgibacillus pantothenticus</name>
    <dbReference type="NCBI Taxonomy" id="1473"/>
    <lineage>
        <taxon>Bacteria</taxon>
        <taxon>Bacillati</taxon>
        <taxon>Bacillota</taxon>
        <taxon>Bacilli</taxon>
        <taxon>Bacillales</taxon>
        <taxon>Bacillaceae</taxon>
        <taxon>Virgibacillus</taxon>
    </lineage>
</organism>
<reference evidence="10" key="1">
    <citation type="submission" date="2015-07" db="EMBL/GenBank/DDBJ databases">
        <title>Fjat-10053 dsm26.</title>
        <authorList>
            <person name="Liu B."/>
            <person name="Wang J."/>
            <person name="Zhu Y."/>
            <person name="Liu G."/>
            <person name="Chen Q."/>
            <person name="Chen Z."/>
            <person name="Lan J."/>
            <person name="Che J."/>
            <person name="Ge C."/>
            <person name="Shi H."/>
            <person name="Pan Z."/>
            <person name="Liu X."/>
        </authorList>
    </citation>
    <scope>NUCLEOTIDE SEQUENCE [LARGE SCALE GENOMIC DNA]</scope>
    <source>
        <strain evidence="10">DSM 26</strain>
    </source>
</reference>
<sequence length="437" mass="46896">MIFLSAILITVFYVEFGVSANDANHKTVHIIPIEKEVERGLQAFLDRATKEAIEEGTDHIIFEINTPGGRVDSAGEIATILQDLDVPTTSFIVNRALSAGSYIALNTDTIYMRPQATMGASGVITSDGNAADEKAQSAWIAAMKSAAESKGRDPKYAMAMADESMDLPELDAGEGKFLTLGPSEALEVGYSEGTVDNRKDLLQRLGLENATVMEKEPTLAEEVARFLTNPVVIPILLSIASLGLVVELYSPGFGVAGIMGLISLVLFFYGHIVAGLAGMEAVVLLILGIGLIIAEFFVPGGILGLLGAGAIIGSLFMSGYDIGHMSMSIGIAFLLSFIVSIILFRRMGMDKGIFRHIILKDQTTTELGYVSSVNRLELIGLEGITVTPLRPAGTAVFDQERLDVISEGRFIDENEKVKIVKVEGVRIVVRQIPSEDV</sequence>
<feature type="domain" description="NfeD1b N-terminal" evidence="8">
    <location>
        <begin position="27"/>
        <end position="214"/>
    </location>
</feature>
<dbReference type="InterPro" id="IPR029045">
    <property type="entry name" value="ClpP/crotonase-like_dom_sf"/>
</dbReference>
<name>A0A0L0QQX3_VIRPA</name>
<dbReference type="OrthoDB" id="9806253at2"/>
<comment type="subcellular location">
    <subcellularLocation>
        <location evidence="1">Membrane</location>
        <topology evidence="1">Multi-pass membrane protein</topology>
    </subcellularLocation>
</comment>
<keyword evidence="2 5" id="KW-0812">Transmembrane</keyword>
<proteinExistence type="predicted"/>
<dbReference type="Gene3D" id="2.40.50.140">
    <property type="entry name" value="Nucleic acid-binding proteins"/>
    <property type="match status" value="1"/>
</dbReference>
<dbReference type="InterPro" id="IPR052165">
    <property type="entry name" value="Membrane_assoc_protease"/>
</dbReference>
<evidence type="ECO:0000313" key="10">
    <source>
        <dbReference type="Proteomes" id="UP000036780"/>
    </source>
</evidence>
<accession>A0A0L0QQX3</accession>
<evidence type="ECO:0000259" key="7">
    <source>
        <dbReference type="Pfam" id="PF24961"/>
    </source>
</evidence>
<feature type="transmembrane region" description="Helical" evidence="5">
    <location>
        <begin position="326"/>
        <end position="344"/>
    </location>
</feature>
<dbReference type="PATRIC" id="fig|1473.5.peg.2626"/>
<dbReference type="InterPro" id="IPR056738">
    <property type="entry name" value="NfeD1b_N"/>
</dbReference>